<dbReference type="InterPro" id="IPR052775">
    <property type="entry name" value="IUN_hydrolase"/>
</dbReference>
<proteinExistence type="predicted"/>
<dbReference type="InterPro" id="IPR001910">
    <property type="entry name" value="Inosine/uridine_hydrolase_dom"/>
</dbReference>
<dbReference type="EMBL" id="CADCTR010001788">
    <property type="protein sequence ID" value="CAA9312377.1"/>
    <property type="molecule type" value="Genomic_DNA"/>
</dbReference>
<name>A0A6J4KSP7_9CHLR</name>
<reference evidence="2" key="1">
    <citation type="submission" date="2020-02" db="EMBL/GenBank/DDBJ databases">
        <authorList>
            <person name="Meier V. D."/>
        </authorList>
    </citation>
    <scope>NUCLEOTIDE SEQUENCE</scope>
    <source>
        <strain evidence="2">AVDCRST_MAG93</strain>
    </source>
</reference>
<dbReference type="GO" id="GO:0008477">
    <property type="term" value="F:purine nucleosidase activity"/>
    <property type="evidence" value="ECO:0007669"/>
    <property type="project" value="UniProtKB-EC"/>
</dbReference>
<protein>
    <submittedName>
        <fullName evidence="2">Inosine-uridine preferring nucleoside hydrolase</fullName>
        <ecNumber evidence="2">3.2.2.1</ecNumber>
    </submittedName>
</protein>
<gene>
    <name evidence="2" type="ORF">AVDCRST_MAG93-5307</name>
</gene>
<dbReference type="SUPFAM" id="SSF53590">
    <property type="entry name" value="Nucleoside hydrolase"/>
    <property type="match status" value="1"/>
</dbReference>
<dbReference type="EC" id="3.2.2.1" evidence="2"/>
<accession>A0A6J4KSP7</accession>
<evidence type="ECO:0000313" key="2">
    <source>
        <dbReference type="EMBL" id="CAA9312377.1"/>
    </source>
</evidence>
<keyword evidence="2" id="KW-0326">Glycosidase</keyword>
<dbReference type="AlphaFoldDB" id="A0A6J4KSP7"/>
<dbReference type="PANTHER" id="PTHR46190:SF1">
    <property type="entry name" value="SI:CH211-201H21.5"/>
    <property type="match status" value="1"/>
</dbReference>
<organism evidence="2">
    <name type="scientific">uncultured Chloroflexia bacterium</name>
    <dbReference type="NCBI Taxonomy" id="1672391"/>
    <lineage>
        <taxon>Bacteria</taxon>
        <taxon>Bacillati</taxon>
        <taxon>Chloroflexota</taxon>
        <taxon>Chloroflexia</taxon>
        <taxon>environmental samples</taxon>
    </lineage>
</organism>
<feature type="non-terminal residue" evidence="2">
    <location>
        <position position="1"/>
    </location>
</feature>
<sequence length="341" mass="36736">FCLLPSPQLSSSPDLPYPIPYTVYDTHDNKGNYVNRLIIDTDPGLDDAHAILMAAAHPATEIVALTVVGGNVPLERTVANACTILDVVGCDAPVYAGCAGALLRESERAAHVHGDDGLGNSNHAPSARHVAPQHAVEALIAHANAEPGELTLVAIGPLTNVALATRLDPALPTKYKRLVIMGGAIRAMGNTSSVTAEFNIFADTEAAAIVLHAWPMLTLVSWETTMDYGLMFPDWHAMLAKDTPRAQFLQRITGEVVAYSENVLKRAKMYSADPLAMAVVLEPDIVQRAEQRRVDVELAGHHTRGQTVVDWSGRSGLPPNAEIVLEVDRERHRALLELATH</sequence>
<dbReference type="PANTHER" id="PTHR46190">
    <property type="entry name" value="SI:CH211-201H21.5-RELATED"/>
    <property type="match status" value="1"/>
</dbReference>
<evidence type="ECO:0000259" key="1">
    <source>
        <dbReference type="Pfam" id="PF01156"/>
    </source>
</evidence>
<feature type="domain" description="Inosine/uridine-preferring nucleoside hydrolase" evidence="1">
    <location>
        <begin position="37"/>
        <end position="331"/>
    </location>
</feature>
<dbReference type="InterPro" id="IPR036452">
    <property type="entry name" value="Ribo_hydro-like"/>
</dbReference>
<dbReference type="Pfam" id="PF01156">
    <property type="entry name" value="IU_nuc_hydro"/>
    <property type="match status" value="1"/>
</dbReference>
<keyword evidence="2" id="KW-0378">Hydrolase</keyword>
<dbReference type="Gene3D" id="3.90.245.10">
    <property type="entry name" value="Ribonucleoside hydrolase-like"/>
    <property type="match status" value="1"/>
</dbReference>